<gene>
    <name evidence="1" type="ORF">RAE03_12190</name>
</gene>
<evidence type="ECO:0000313" key="1">
    <source>
        <dbReference type="EMBL" id="MDV2420512.1"/>
    </source>
</evidence>
<organism evidence="1 2">
    <name type="scientific">Corynebacterium tuberculostearicum</name>
    <dbReference type="NCBI Taxonomy" id="38304"/>
    <lineage>
        <taxon>Bacteria</taxon>
        <taxon>Bacillati</taxon>
        <taxon>Actinomycetota</taxon>
        <taxon>Actinomycetes</taxon>
        <taxon>Mycobacteriales</taxon>
        <taxon>Corynebacteriaceae</taxon>
        <taxon>Corynebacterium</taxon>
    </lineage>
</organism>
<dbReference type="RefSeq" id="WP_160310053.1">
    <property type="nucleotide sequence ID" value="NZ_CP073095.1"/>
</dbReference>
<reference evidence="1" key="1">
    <citation type="submission" date="2023-08" db="EMBL/GenBank/DDBJ databases">
        <title>Genomic characterization of the C. tuberculostearicum species complex, a ubiquitous member of the human skin microbiome.</title>
        <authorList>
            <person name="Ahmed N."/>
            <person name="Deming C."/>
            <person name="Conlan S."/>
            <person name="Segre J."/>
        </authorList>
    </citation>
    <scope>NUCLEOTIDE SEQUENCE</scope>
    <source>
        <strain evidence="1">CTNIH22</strain>
    </source>
</reference>
<sequence>MPDSPALYVLFPEATTESRQIAREDLDRAGSQAQELDGRINDLLAVLDDELSEGA</sequence>
<dbReference type="EMBL" id="JAVBIB010000036">
    <property type="protein sequence ID" value="MDV2420512.1"/>
    <property type="molecule type" value="Genomic_DNA"/>
</dbReference>
<dbReference type="Proteomes" id="UP001185706">
    <property type="component" value="Unassembled WGS sequence"/>
</dbReference>
<proteinExistence type="predicted"/>
<accession>A0AAE4NP08</accession>
<comment type="caution">
    <text evidence="1">The sequence shown here is derived from an EMBL/GenBank/DDBJ whole genome shotgun (WGS) entry which is preliminary data.</text>
</comment>
<name>A0AAE4NP08_9CORY</name>
<evidence type="ECO:0000313" key="2">
    <source>
        <dbReference type="Proteomes" id="UP001185706"/>
    </source>
</evidence>
<dbReference type="AlphaFoldDB" id="A0AAE4NP08"/>
<protein>
    <submittedName>
        <fullName evidence="1">Uncharacterized protein</fullName>
    </submittedName>
</protein>